<keyword evidence="5" id="KW-1185">Reference proteome</keyword>
<evidence type="ECO:0000256" key="2">
    <source>
        <dbReference type="SAM" id="MobiDB-lite"/>
    </source>
</evidence>
<dbReference type="EMBL" id="CATQJL010000305">
    <property type="protein sequence ID" value="CAJ0602227.1"/>
    <property type="molecule type" value="Genomic_DNA"/>
</dbReference>
<gene>
    <name evidence="4" type="ORF">CYNAS_LOCUS14210</name>
</gene>
<keyword evidence="1" id="KW-0863">Zinc-finger</keyword>
<reference evidence="4" key="1">
    <citation type="submission" date="2023-07" db="EMBL/GenBank/DDBJ databases">
        <authorList>
            <consortium name="CYATHOMIX"/>
        </authorList>
    </citation>
    <scope>NUCLEOTIDE SEQUENCE</scope>
    <source>
        <strain evidence="4">N/A</strain>
    </source>
</reference>
<keyword evidence="1" id="KW-0479">Metal-binding</keyword>
<organism evidence="4 5">
    <name type="scientific">Cylicocyclus nassatus</name>
    <name type="common">Nematode worm</name>
    <dbReference type="NCBI Taxonomy" id="53992"/>
    <lineage>
        <taxon>Eukaryota</taxon>
        <taxon>Metazoa</taxon>
        <taxon>Ecdysozoa</taxon>
        <taxon>Nematoda</taxon>
        <taxon>Chromadorea</taxon>
        <taxon>Rhabditida</taxon>
        <taxon>Rhabditina</taxon>
        <taxon>Rhabditomorpha</taxon>
        <taxon>Strongyloidea</taxon>
        <taxon>Strongylidae</taxon>
        <taxon>Cylicocyclus</taxon>
    </lineage>
</organism>
<evidence type="ECO:0000313" key="5">
    <source>
        <dbReference type="Proteomes" id="UP001176961"/>
    </source>
</evidence>
<comment type="caution">
    <text evidence="4">The sequence shown here is derived from an EMBL/GenBank/DDBJ whole genome shotgun (WGS) entry which is preliminary data.</text>
</comment>
<evidence type="ECO:0000259" key="3">
    <source>
        <dbReference type="PROSITE" id="PS50966"/>
    </source>
</evidence>
<keyword evidence="1" id="KW-0862">Zinc</keyword>
<evidence type="ECO:0000313" key="4">
    <source>
        <dbReference type="EMBL" id="CAJ0602227.1"/>
    </source>
</evidence>
<name>A0AA36MA54_CYLNA</name>
<dbReference type="Proteomes" id="UP001176961">
    <property type="component" value="Unassembled WGS sequence"/>
</dbReference>
<feature type="domain" description="SWIM-type" evidence="3">
    <location>
        <begin position="89"/>
        <end position="144"/>
    </location>
</feature>
<dbReference type="InterPro" id="IPR007527">
    <property type="entry name" value="Znf_SWIM"/>
</dbReference>
<dbReference type="PROSITE" id="PS50966">
    <property type="entry name" value="ZF_SWIM"/>
    <property type="match status" value="1"/>
</dbReference>
<dbReference type="GO" id="GO:0008270">
    <property type="term" value="F:zinc ion binding"/>
    <property type="evidence" value="ECO:0007669"/>
    <property type="project" value="UniProtKB-KW"/>
</dbReference>
<evidence type="ECO:0000256" key="1">
    <source>
        <dbReference type="PROSITE-ProRule" id="PRU00325"/>
    </source>
</evidence>
<dbReference type="AlphaFoldDB" id="A0AA36MA54"/>
<sequence length="296" mass="33145">MAWLKTEYLHRNSNARADYLVDVLIKAPGEIAASFLIMDRRSLARPFRVRECHAGHRTALKDYENHRDHITEVAHGRWRVEAVTTNKIYAVTMLPNLHCDCDAKDNLHCRACGVCPYLLQCTCGNAARSGVSCEHMHAIMMYTNMSEQATEESLRGSEALQETPPADSAAEETSRASSEASEQLLSGGEPLLRTAQTAAQPSNDKEKRLELLRTAKISITVIEDRVKRFVKMDSNDTLDKLMGLVAQIQEVEKLALSYEEDDIRLAPRPEINRVGAKPHLTDHTFRNGECNNSMPA</sequence>
<protein>
    <recommendedName>
        <fullName evidence="3">SWIM-type domain-containing protein</fullName>
    </recommendedName>
</protein>
<accession>A0AA36MA54</accession>
<feature type="region of interest" description="Disordered" evidence="2">
    <location>
        <begin position="150"/>
        <end position="189"/>
    </location>
</feature>
<proteinExistence type="predicted"/>